<organism evidence="2 3">
    <name type="scientific">Formosa undariae</name>
    <dbReference type="NCBI Taxonomy" id="1325436"/>
    <lineage>
        <taxon>Bacteria</taxon>
        <taxon>Pseudomonadati</taxon>
        <taxon>Bacteroidota</taxon>
        <taxon>Flavobacteriia</taxon>
        <taxon>Flavobacteriales</taxon>
        <taxon>Flavobacteriaceae</taxon>
        <taxon>Formosa</taxon>
    </lineage>
</organism>
<evidence type="ECO:0000259" key="1">
    <source>
        <dbReference type="Pfam" id="PF00534"/>
    </source>
</evidence>
<protein>
    <submittedName>
        <fullName evidence="2">Glycosyltransferase</fullName>
        <ecNumber evidence="2">2.4.-.-</ecNumber>
    </submittedName>
</protein>
<name>A0ABV5F524_9FLAO</name>
<keyword evidence="2" id="KW-0328">Glycosyltransferase</keyword>
<dbReference type="InterPro" id="IPR001296">
    <property type="entry name" value="Glyco_trans_1"/>
</dbReference>
<sequence length="423" mass="47936">MISDTKLKILHVNSLGFGGAFTGANRLHFSLINYGVESNMIVKELNENNHYTNVFKIAPQKDTRNIFYTVSNKFGYPITTIQKRNKYLNGKKGEFEILSLPFSNYDITKTKFYEDCDIIHLHFVADFLDYKSFFKTCKKPVVLTLRDLFSIQGVFHYHNDVLINEKVYGDLNTKMQNLKQHAISKFKGPLKVVGISNWIVDESKKSKMHANLEHHVIPNCIDINNYRLYDKTTIRAELNISKDHLVLCFISDGLVHKRKGIDLLLDAVKRLDITENITVLTVGGGVPPVFPNKIVHLHLGTLSQPELNRVLSASDACVFPSREEALGNVMLEAMACGIPVIGTPVGGLLDVIKPGFNGVLASEVTSDSLKEAIEYFITIKSEFDSVAIRNYIEENYSEERISKLYIELYKSLLKGKKFIHKNK</sequence>
<keyword evidence="2" id="KW-0808">Transferase</keyword>
<comment type="caution">
    <text evidence="2">The sequence shown here is derived from an EMBL/GenBank/DDBJ whole genome shotgun (WGS) entry which is preliminary data.</text>
</comment>
<feature type="domain" description="Glycosyl transferase family 1" evidence="1">
    <location>
        <begin position="230"/>
        <end position="380"/>
    </location>
</feature>
<dbReference type="PANTHER" id="PTHR12526:SF637">
    <property type="entry name" value="GLYCOSYLTRANSFERASE EPSF-RELATED"/>
    <property type="match status" value="1"/>
</dbReference>
<dbReference type="SUPFAM" id="SSF53756">
    <property type="entry name" value="UDP-Glycosyltransferase/glycogen phosphorylase"/>
    <property type="match status" value="1"/>
</dbReference>
<proteinExistence type="predicted"/>
<keyword evidence="3" id="KW-1185">Reference proteome</keyword>
<evidence type="ECO:0000313" key="3">
    <source>
        <dbReference type="Proteomes" id="UP001589605"/>
    </source>
</evidence>
<dbReference type="Proteomes" id="UP001589605">
    <property type="component" value="Unassembled WGS sequence"/>
</dbReference>
<dbReference type="PANTHER" id="PTHR12526">
    <property type="entry name" value="GLYCOSYLTRANSFERASE"/>
    <property type="match status" value="1"/>
</dbReference>
<evidence type="ECO:0000313" key="2">
    <source>
        <dbReference type="EMBL" id="MFB9054546.1"/>
    </source>
</evidence>
<dbReference type="Gene3D" id="3.40.50.2000">
    <property type="entry name" value="Glycogen Phosphorylase B"/>
    <property type="match status" value="2"/>
</dbReference>
<dbReference type="EMBL" id="JBHMEZ010000013">
    <property type="protein sequence ID" value="MFB9054546.1"/>
    <property type="molecule type" value="Genomic_DNA"/>
</dbReference>
<accession>A0ABV5F524</accession>
<dbReference type="RefSeq" id="WP_382384185.1">
    <property type="nucleotide sequence ID" value="NZ_JBHMEZ010000013.1"/>
</dbReference>
<dbReference type="EC" id="2.4.-.-" evidence="2"/>
<reference evidence="2 3" key="1">
    <citation type="submission" date="2024-09" db="EMBL/GenBank/DDBJ databases">
        <authorList>
            <person name="Sun Q."/>
            <person name="Mori K."/>
        </authorList>
    </citation>
    <scope>NUCLEOTIDE SEQUENCE [LARGE SCALE GENOMIC DNA]</scope>
    <source>
        <strain evidence="2 3">CECT 8286</strain>
    </source>
</reference>
<dbReference type="Pfam" id="PF00534">
    <property type="entry name" value="Glycos_transf_1"/>
    <property type="match status" value="1"/>
</dbReference>
<dbReference type="GO" id="GO:0016757">
    <property type="term" value="F:glycosyltransferase activity"/>
    <property type="evidence" value="ECO:0007669"/>
    <property type="project" value="UniProtKB-KW"/>
</dbReference>
<gene>
    <name evidence="2" type="ORF">ACFFVB_15760</name>
</gene>